<protein>
    <submittedName>
        <fullName evidence="2">Uncharacterized protein</fullName>
    </submittedName>
</protein>
<dbReference type="EMBL" id="RWGY01000007">
    <property type="protein sequence ID" value="TVU38413.1"/>
    <property type="molecule type" value="Genomic_DNA"/>
</dbReference>
<organism evidence="2 3">
    <name type="scientific">Eragrostis curvula</name>
    <name type="common">weeping love grass</name>
    <dbReference type="NCBI Taxonomy" id="38414"/>
    <lineage>
        <taxon>Eukaryota</taxon>
        <taxon>Viridiplantae</taxon>
        <taxon>Streptophyta</taxon>
        <taxon>Embryophyta</taxon>
        <taxon>Tracheophyta</taxon>
        <taxon>Spermatophyta</taxon>
        <taxon>Magnoliopsida</taxon>
        <taxon>Liliopsida</taxon>
        <taxon>Poales</taxon>
        <taxon>Poaceae</taxon>
        <taxon>PACMAD clade</taxon>
        <taxon>Chloridoideae</taxon>
        <taxon>Eragrostideae</taxon>
        <taxon>Eragrostidinae</taxon>
        <taxon>Eragrostis</taxon>
    </lineage>
</organism>
<dbReference type="AlphaFoldDB" id="A0A5J9VQG6"/>
<dbReference type="OrthoDB" id="751084at2759"/>
<dbReference type="Gramene" id="TVU38413">
    <property type="protein sequence ID" value="TVU38413"/>
    <property type="gene ID" value="EJB05_11781"/>
</dbReference>
<feature type="region of interest" description="Disordered" evidence="1">
    <location>
        <begin position="102"/>
        <end position="148"/>
    </location>
</feature>
<sequence length="244" mass="26004">MSTHGPLPHIIGSEEYNHDNSCGLADDAQPLTDDFSWLREFQGESLDSGAGDLFESQTLDLQQGSGKGETDSLVFATREFKAMLEAALVNPYKFYDDVSTTTQNASTDNARTSEEPESLYSTGEAAGERSTDADNAEETGLLASLQDPHSNVEDIYSALVREGLFDTGDEVLSMEPVEPADTSVSDPASGSANAAVADSAENTLSTNETIPDKEKILVEEDDTVSSSEQKDGVSGSSQDQQSLD</sequence>
<reference evidence="2 3" key="1">
    <citation type="journal article" date="2019" name="Sci. Rep.">
        <title>A high-quality genome of Eragrostis curvula grass provides insights into Poaceae evolution and supports new strategies to enhance forage quality.</title>
        <authorList>
            <person name="Carballo J."/>
            <person name="Santos B.A.C.M."/>
            <person name="Zappacosta D."/>
            <person name="Garbus I."/>
            <person name="Selva J.P."/>
            <person name="Gallo C.A."/>
            <person name="Diaz A."/>
            <person name="Albertini E."/>
            <person name="Caccamo M."/>
            <person name="Echenique V."/>
        </authorList>
    </citation>
    <scope>NUCLEOTIDE SEQUENCE [LARGE SCALE GENOMIC DNA]</scope>
    <source>
        <strain evidence="3">cv. Victoria</strain>
        <tissue evidence="2">Leaf</tissue>
    </source>
</reference>
<evidence type="ECO:0000313" key="2">
    <source>
        <dbReference type="EMBL" id="TVU38413.1"/>
    </source>
</evidence>
<feature type="compositionally biased region" description="Low complexity" evidence="1">
    <location>
        <begin position="232"/>
        <end position="244"/>
    </location>
</feature>
<feature type="compositionally biased region" description="Polar residues" evidence="1">
    <location>
        <begin position="200"/>
        <end position="209"/>
    </location>
</feature>
<dbReference type="Proteomes" id="UP000324897">
    <property type="component" value="Chromosome 4"/>
</dbReference>
<proteinExistence type="predicted"/>
<keyword evidence="3" id="KW-1185">Reference proteome</keyword>
<feature type="compositionally biased region" description="Polar residues" evidence="1">
    <location>
        <begin position="182"/>
        <end position="192"/>
    </location>
</feature>
<gene>
    <name evidence="2" type="ORF">EJB05_11781</name>
</gene>
<name>A0A5J9VQG6_9POAL</name>
<comment type="caution">
    <text evidence="2">The sequence shown here is derived from an EMBL/GenBank/DDBJ whole genome shotgun (WGS) entry which is preliminary data.</text>
</comment>
<evidence type="ECO:0000256" key="1">
    <source>
        <dbReference type="SAM" id="MobiDB-lite"/>
    </source>
</evidence>
<feature type="region of interest" description="Disordered" evidence="1">
    <location>
        <begin position="170"/>
        <end position="244"/>
    </location>
</feature>
<accession>A0A5J9VQG6</accession>
<evidence type="ECO:0000313" key="3">
    <source>
        <dbReference type="Proteomes" id="UP000324897"/>
    </source>
</evidence>